<keyword evidence="4" id="KW-1185">Reference proteome</keyword>
<organism evidence="3 4">
    <name type="scientific">Acanthosepion pharaonis</name>
    <name type="common">Pharaoh cuttlefish</name>
    <name type="synonym">Sepia pharaonis</name>
    <dbReference type="NCBI Taxonomy" id="158019"/>
    <lineage>
        <taxon>Eukaryota</taxon>
        <taxon>Metazoa</taxon>
        <taxon>Spiralia</taxon>
        <taxon>Lophotrochozoa</taxon>
        <taxon>Mollusca</taxon>
        <taxon>Cephalopoda</taxon>
        <taxon>Coleoidea</taxon>
        <taxon>Decapodiformes</taxon>
        <taxon>Sepiida</taxon>
        <taxon>Sepiina</taxon>
        <taxon>Sepiidae</taxon>
        <taxon>Acanthosepion</taxon>
    </lineage>
</organism>
<protein>
    <submittedName>
        <fullName evidence="3">Uncharacterized protein</fullName>
    </submittedName>
</protein>
<evidence type="ECO:0000256" key="1">
    <source>
        <dbReference type="SAM" id="MobiDB-lite"/>
    </source>
</evidence>
<comment type="caution">
    <text evidence="3">The sequence shown here is derived from an EMBL/GenBank/DDBJ whole genome shotgun (WGS) entry which is preliminary data.</text>
</comment>
<reference evidence="3" key="1">
    <citation type="submission" date="2021-01" db="EMBL/GenBank/DDBJ databases">
        <authorList>
            <person name="Li R."/>
            <person name="Bekaert M."/>
        </authorList>
    </citation>
    <scope>NUCLEOTIDE SEQUENCE</scope>
    <source>
        <strain evidence="3">Farmed</strain>
    </source>
</reference>
<dbReference type="AlphaFoldDB" id="A0A812CG84"/>
<proteinExistence type="predicted"/>
<evidence type="ECO:0000256" key="2">
    <source>
        <dbReference type="SAM" id="SignalP"/>
    </source>
</evidence>
<sequence>MAFLALFVLLQTKAGMTPRVAAALRFDGQQALPVVPQDDIYTPETESLPNDTALVWRRLDLLNSKDRVQKADPSSVDALVPAIKRSFGKQPWEKTKRQYSPDVTRPYARASRKQQYQHKTHHQHYNYYHPHYHHSNKLHRPTNHKNHSHSFNKPASQKKGKYENEGQVGTNGGGQESVYHRSRRSADTDKEFEELDPLERLSRVFGIRRLPSQNGPFPTQIPPEYMTRLYRSITDIGGLSKTNGPYNADIVRSFPDRGRFIFFPLCFILLTI</sequence>
<feature type="compositionally biased region" description="Basic residues" evidence="1">
    <location>
        <begin position="110"/>
        <end position="150"/>
    </location>
</feature>
<gene>
    <name evidence="3" type="ORF">SPHA_33625</name>
</gene>
<dbReference type="OrthoDB" id="6160148at2759"/>
<accession>A0A812CG84</accession>
<dbReference type="Proteomes" id="UP000597762">
    <property type="component" value="Unassembled WGS sequence"/>
</dbReference>
<feature type="signal peptide" evidence="2">
    <location>
        <begin position="1"/>
        <end position="22"/>
    </location>
</feature>
<feature type="chain" id="PRO_5032977874" evidence="2">
    <location>
        <begin position="23"/>
        <end position="272"/>
    </location>
</feature>
<feature type="region of interest" description="Disordered" evidence="1">
    <location>
        <begin position="91"/>
        <end position="191"/>
    </location>
</feature>
<evidence type="ECO:0000313" key="4">
    <source>
        <dbReference type="Proteomes" id="UP000597762"/>
    </source>
</evidence>
<evidence type="ECO:0000313" key="3">
    <source>
        <dbReference type="EMBL" id="CAE1263223.1"/>
    </source>
</evidence>
<keyword evidence="2" id="KW-0732">Signal</keyword>
<name>A0A812CG84_ACAPH</name>
<dbReference type="EMBL" id="CAHIKZ030001412">
    <property type="protein sequence ID" value="CAE1263223.1"/>
    <property type="molecule type" value="Genomic_DNA"/>
</dbReference>